<evidence type="ECO:0000313" key="3">
    <source>
        <dbReference type="Proteomes" id="UP000002026"/>
    </source>
</evidence>
<dbReference type="AlphaFoldDB" id="C7N3I6"/>
<dbReference type="InterPro" id="IPR006675">
    <property type="entry name" value="HDIG_dom"/>
</dbReference>
<organism evidence="2 3">
    <name type="scientific">Slackia heliotrinireducens (strain ATCC 29202 / DSM 20476 / NCTC 11029 / RHS 1)</name>
    <name type="common">Peptococcus heliotrinreducens</name>
    <dbReference type="NCBI Taxonomy" id="471855"/>
    <lineage>
        <taxon>Bacteria</taxon>
        <taxon>Bacillati</taxon>
        <taxon>Actinomycetota</taxon>
        <taxon>Coriobacteriia</taxon>
        <taxon>Eggerthellales</taxon>
        <taxon>Eggerthellaceae</taxon>
        <taxon>Slackia</taxon>
    </lineage>
</organism>
<feature type="domain" description="HD" evidence="1">
    <location>
        <begin position="33"/>
        <end position="137"/>
    </location>
</feature>
<protein>
    <submittedName>
        <fullName evidence="2">Uncharacterized domain HDIG-containing protein</fullName>
    </submittedName>
</protein>
<dbReference type="Proteomes" id="UP000002026">
    <property type="component" value="Chromosome"/>
</dbReference>
<dbReference type="Gene3D" id="1.10.3210.10">
    <property type="entry name" value="Hypothetical protein af1432"/>
    <property type="match status" value="1"/>
</dbReference>
<dbReference type="STRING" id="471855.Shel_27100"/>
<keyword evidence="3" id="KW-1185">Reference proteome</keyword>
<dbReference type="SUPFAM" id="SSF109604">
    <property type="entry name" value="HD-domain/PDEase-like"/>
    <property type="match status" value="1"/>
</dbReference>
<reference evidence="2 3" key="1">
    <citation type="journal article" date="2009" name="Stand. Genomic Sci.">
        <title>Complete genome sequence of Slackia heliotrinireducens type strain (RHS 1).</title>
        <authorList>
            <person name="Pukall R."/>
            <person name="Lapidus A."/>
            <person name="Nolan M."/>
            <person name="Copeland A."/>
            <person name="Glavina Del Rio T."/>
            <person name="Lucas S."/>
            <person name="Chen F."/>
            <person name="Tice H."/>
            <person name="Cheng J.F."/>
            <person name="Chertkov O."/>
            <person name="Bruce D."/>
            <person name="Goodwin L."/>
            <person name="Kuske C."/>
            <person name="Brettin T."/>
            <person name="Detter J.C."/>
            <person name="Han C."/>
            <person name="Pitluck S."/>
            <person name="Pati A."/>
            <person name="Mavrommatis K."/>
            <person name="Ivanova N."/>
            <person name="Ovchinnikova G."/>
            <person name="Chen A."/>
            <person name="Palaniappan K."/>
            <person name="Schneider S."/>
            <person name="Rohde M."/>
            <person name="Chain P."/>
            <person name="D'haeseleer P."/>
            <person name="Goker M."/>
            <person name="Bristow J."/>
            <person name="Eisen J.A."/>
            <person name="Markowitz V."/>
            <person name="Kyrpides N.C."/>
            <person name="Klenk H.P."/>
            <person name="Hugenholtz P."/>
        </authorList>
    </citation>
    <scope>NUCLEOTIDE SEQUENCE [LARGE SCALE GENOMIC DNA]</scope>
    <source>
        <strain evidence="3">ATCC 29202 / DSM 20476 / NCTC 11029 / RHS 1</strain>
    </source>
</reference>
<dbReference type="NCBIfam" id="TIGR00277">
    <property type="entry name" value="HDIG"/>
    <property type="match status" value="1"/>
</dbReference>
<dbReference type="KEGG" id="shi:Shel_27100"/>
<proteinExistence type="predicted"/>
<name>C7N3I6_SLAHD</name>
<dbReference type="InterPro" id="IPR003607">
    <property type="entry name" value="HD/PDEase_dom"/>
</dbReference>
<dbReference type="CDD" id="cd00077">
    <property type="entry name" value="HDc"/>
    <property type="match status" value="1"/>
</dbReference>
<dbReference type="InterPro" id="IPR006674">
    <property type="entry name" value="HD_domain"/>
</dbReference>
<dbReference type="EMBL" id="CP001684">
    <property type="protein sequence ID" value="ACV23709.1"/>
    <property type="molecule type" value="Genomic_DNA"/>
</dbReference>
<dbReference type="PROSITE" id="PS51831">
    <property type="entry name" value="HD"/>
    <property type="match status" value="1"/>
</dbReference>
<accession>C7N3I6</accession>
<dbReference type="Pfam" id="PF01966">
    <property type="entry name" value="HD"/>
    <property type="match status" value="1"/>
</dbReference>
<dbReference type="eggNOG" id="COG1418">
    <property type="taxonomic scope" value="Bacteria"/>
</dbReference>
<sequence>MPEVEAIRTHPLYCKWYARLKDCETDREYCRHGADHLIGAARIAYIMVLEQGLPYSKELIYATALLHDIGKAAQYECGDPHEVVGEGIARQILSDIDGFTDQEKEQIVHAVREHRRYDRSSSELGRILYAADKASRLCFDCDARGTCSWPDEKKNMNVRI</sequence>
<dbReference type="SMART" id="SM00471">
    <property type="entry name" value="HDc"/>
    <property type="match status" value="1"/>
</dbReference>
<evidence type="ECO:0000259" key="1">
    <source>
        <dbReference type="PROSITE" id="PS51831"/>
    </source>
</evidence>
<dbReference type="HOGENOM" id="CLU_106618_0_0_11"/>
<evidence type="ECO:0000313" key="2">
    <source>
        <dbReference type="EMBL" id="ACV23709.1"/>
    </source>
</evidence>
<gene>
    <name evidence="2" type="ordered locus">Shel_27100</name>
</gene>